<proteinExistence type="predicted"/>
<accession>A0A6C0HVJ7</accession>
<sequence length="31" mass="3551">MKRHTIINISNSAKIIQFLLGKRTLVILTNN</sequence>
<protein>
    <submittedName>
        <fullName evidence="1">Uncharacterized protein</fullName>
    </submittedName>
</protein>
<dbReference type="EMBL" id="MN740018">
    <property type="protein sequence ID" value="QHT84514.1"/>
    <property type="molecule type" value="Genomic_DNA"/>
</dbReference>
<name>A0A6C0HVJ7_9ZZZZ</name>
<reference evidence="1" key="1">
    <citation type="journal article" date="2020" name="Nature">
        <title>Giant virus diversity and host interactions through global metagenomics.</title>
        <authorList>
            <person name="Schulz F."/>
            <person name="Roux S."/>
            <person name="Paez-Espino D."/>
            <person name="Jungbluth S."/>
            <person name="Walsh D.A."/>
            <person name="Denef V.J."/>
            <person name="McMahon K.D."/>
            <person name="Konstantinidis K.T."/>
            <person name="Eloe-Fadrosh E.A."/>
            <person name="Kyrpides N.C."/>
            <person name="Woyke T."/>
        </authorList>
    </citation>
    <scope>NUCLEOTIDE SEQUENCE</scope>
    <source>
        <strain evidence="1">GVMAG-M-3300023184-177</strain>
    </source>
</reference>
<organism evidence="1">
    <name type="scientific">viral metagenome</name>
    <dbReference type="NCBI Taxonomy" id="1070528"/>
    <lineage>
        <taxon>unclassified sequences</taxon>
        <taxon>metagenomes</taxon>
        <taxon>organismal metagenomes</taxon>
    </lineage>
</organism>
<dbReference type="AlphaFoldDB" id="A0A6C0HVJ7"/>
<evidence type="ECO:0000313" key="1">
    <source>
        <dbReference type="EMBL" id="QHT84514.1"/>
    </source>
</evidence>